<protein>
    <submittedName>
        <fullName evidence="3">Sulfatase</fullName>
    </submittedName>
</protein>
<evidence type="ECO:0000313" key="4">
    <source>
        <dbReference type="Proteomes" id="UP001060164"/>
    </source>
</evidence>
<comment type="similarity">
    <text evidence="1">Belongs to the sulfatase family.</text>
</comment>
<dbReference type="RefSeq" id="WP_028530060.1">
    <property type="nucleotide sequence ID" value="NZ_CABLBR010000041.1"/>
</dbReference>
<dbReference type="PANTHER" id="PTHR42693">
    <property type="entry name" value="ARYLSULFATASE FAMILY MEMBER"/>
    <property type="match status" value="1"/>
</dbReference>
<proteinExistence type="inferred from homology"/>
<evidence type="ECO:0000313" key="3">
    <source>
        <dbReference type="EMBL" id="UWP60975.1"/>
    </source>
</evidence>
<name>A0ABY5VK99_9FIRM</name>
<accession>A0ABY5VK99</accession>
<dbReference type="Pfam" id="PF00884">
    <property type="entry name" value="Sulfatase"/>
    <property type="match status" value="1"/>
</dbReference>
<dbReference type="InterPro" id="IPR000917">
    <property type="entry name" value="Sulfatase_N"/>
</dbReference>
<dbReference type="PANTHER" id="PTHR42693:SF33">
    <property type="entry name" value="ARYLSULFATASE"/>
    <property type="match status" value="1"/>
</dbReference>
<dbReference type="Proteomes" id="UP001060164">
    <property type="component" value="Chromosome"/>
</dbReference>
<dbReference type="CDD" id="cd16148">
    <property type="entry name" value="sulfatase_like"/>
    <property type="match status" value="1"/>
</dbReference>
<keyword evidence="4" id="KW-1185">Reference proteome</keyword>
<dbReference type="InterPro" id="IPR017850">
    <property type="entry name" value="Alkaline_phosphatase_core_sf"/>
</dbReference>
<evidence type="ECO:0000256" key="1">
    <source>
        <dbReference type="ARBA" id="ARBA00008779"/>
    </source>
</evidence>
<organism evidence="3 4">
    <name type="scientific">Ruminococcus gauvreauii</name>
    <dbReference type="NCBI Taxonomy" id="438033"/>
    <lineage>
        <taxon>Bacteria</taxon>
        <taxon>Bacillati</taxon>
        <taxon>Bacillota</taxon>
        <taxon>Clostridia</taxon>
        <taxon>Eubacteriales</taxon>
        <taxon>Oscillospiraceae</taxon>
        <taxon>Ruminococcus</taxon>
    </lineage>
</organism>
<evidence type="ECO:0000259" key="2">
    <source>
        <dbReference type="Pfam" id="PF00884"/>
    </source>
</evidence>
<feature type="domain" description="Sulfatase N-terminal" evidence="2">
    <location>
        <begin position="4"/>
        <end position="339"/>
    </location>
</feature>
<dbReference type="SUPFAM" id="SSF53649">
    <property type="entry name" value="Alkaline phosphatase-like"/>
    <property type="match status" value="1"/>
</dbReference>
<dbReference type="InterPro" id="IPR050738">
    <property type="entry name" value="Sulfatase"/>
</dbReference>
<reference evidence="3" key="1">
    <citation type="journal article" date="2022" name="Cell">
        <title>Design, construction, and in vivo augmentation of a complex gut microbiome.</title>
        <authorList>
            <person name="Cheng A.G."/>
            <person name="Ho P.Y."/>
            <person name="Aranda-Diaz A."/>
            <person name="Jain S."/>
            <person name="Yu F.B."/>
            <person name="Meng X."/>
            <person name="Wang M."/>
            <person name="Iakiviak M."/>
            <person name="Nagashima K."/>
            <person name="Zhao A."/>
            <person name="Murugkar P."/>
            <person name="Patil A."/>
            <person name="Atabakhsh K."/>
            <person name="Weakley A."/>
            <person name="Yan J."/>
            <person name="Brumbaugh A.R."/>
            <person name="Higginbottom S."/>
            <person name="Dimas A."/>
            <person name="Shiver A.L."/>
            <person name="Deutschbauer A."/>
            <person name="Neff N."/>
            <person name="Sonnenburg J.L."/>
            <person name="Huang K.C."/>
            <person name="Fischbach M.A."/>
        </authorList>
    </citation>
    <scope>NUCLEOTIDE SEQUENCE</scope>
    <source>
        <strain evidence="3">DSM 19829</strain>
    </source>
</reference>
<gene>
    <name evidence="3" type="ORF">NQ502_08090</name>
</gene>
<dbReference type="EMBL" id="CP102290">
    <property type="protein sequence ID" value="UWP60975.1"/>
    <property type="molecule type" value="Genomic_DNA"/>
</dbReference>
<dbReference type="Gene3D" id="3.40.720.10">
    <property type="entry name" value="Alkaline Phosphatase, subunit A"/>
    <property type="match status" value="1"/>
</dbReference>
<sequence length="510" mass="59330">MRAIVLMLDSVNRRFLKCYGSEEPAITPNIDRLAERGVVFDNHWVGSSPCMPARRDMFTGRLSFLECPWGGIQPCDDTLPRILRHHNIFSHMETDHFHYAEMGGEDYMNQFTSWHLNRGTEHDAINLRPCRAGIPDISCADSPKEDCLGIYSRSYQATKTRYGGKKENYSTARTFDRAAAWLEESRDADQFLLWAEGFDPHEPFDVPDEFLDKYRECCDFDENFFWPPYDVTDGYTDEQITQIKYRYQALLTMSDYYIGKILDVMDRYDMWKDTAVIFTTDHGYLLGEHGYFAKNYMPDYNELMHIPMIVCHPDHTPGRIGAVTQNIDLLPTMLDIFGIPVGETANELHGKSVMPLIDGSREKNRDYALFGQFGKNVNMTDGHYVYMRAPVHKENQPLYIYTTMPYILGESIGLDMMQKETFRNIECVRLPWTDYPMLKFSTRDVRCDTTQGFNDRFPYCGESMLFDIQKDYAQEHPICDAGLERTFCNILKDEMKKIDTPPEQFERLGI</sequence>